<name>A0ABS4CPF4_9ENTE</name>
<sequence length="121" mass="12717">MKEAEAAVAQAESNQTHENVASATTAIAAIPEGDQVLSTRVAAVDTAIHAREEQEAQQAAAAAAEAEQAAQQEQNNVTEMVLVTPTGSKYHNRRCGNGTYTEATLQTALSRNLTPCSKCFG</sequence>
<evidence type="ECO:0000313" key="2">
    <source>
        <dbReference type="EMBL" id="MBP1048320.1"/>
    </source>
</evidence>
<feature type="region of interest" description="Disordered" evidence="1">
    <location>
        <begin position="55"/>
        <end position="78"/>
    </location>
</feature>
<accession>A0ABS4CPF4</accession>
<gene>
    <name evidence="2" type="ORF">I6N96_18655</name>
</gene>
<organism evidence="2 3">
    <name type="scientific">Enterococcus larvae</name>
    <dbReference type="NCBI Taxonomy" id="2794352"/>
    <lineage>
        <taxon>Bacteria</taxon>
        <taxon>Bacillati</taxon>
        <taxon>Bacillota</taxon>
        <taxon>Bacilli</taxon>
        <taxon>Lactobacillales</taxon>
        <taxon>Enterococcaceae</taxon>
        <taxon>Enterococcus</taxon>
    </lineage>
</organism>
<comment type="caution">
    <text evidence="2">The sequence shown here is derived from an EMBL/GenBank/DDBJ whole genome shotgun (WGS) entry which is preliminary data.</text>
</comment>
<feature type="compositionally biased region" description="Low complexity" evidence="1">
    <location>
        <begin position="56"/>
        <end position="74"/>
    </location>
</feature>
<evidence type="ECO:0000313" key="3">
    <source>
        <dbReference type="Proteomes" id="UP000673375"/>
    </source>
</evidence>
<dbReference type="Proteomes" id="UP000673375">
    <property type="component" value="Unassembled WGS sequence"/>
</dbReference>
<reference evidence="2 3" key="1">
    <citation type="submission" date="2020-12" db="EMBL/GenBank/DDBJ databases">
        <title>Vagococcus allomyrinae sp. nov. and Enterococcus lavae sp. nov., isolated from the larvae of Allomyrina dichotoma.</title>
        <authorList>
            <person name="Lee S.D."/>
        </authorList>
    </citation>
    <scope>NUCLEOTIDE SEQUENCE [LARGE SCALE GENOMIC DNA]</scope>
    <source>
        <strain evidence="2 3">BWM-S5</strain>
    </source>
</reference>
<keyword evidence="3" id="KW-1185">Reference proteome</keyword>
<evidence type="ECO:0000256" key="1">
    <source>
        <dbReference type="SAM" id="MobiDB-lite"/>
    </source>
</evidence>
<dbReference type="EMBL" id="JAEDXU010000015">
    <property type="protein sequence ID" value="MBP1048320.1"/>
    <property type="molecule type" value="Genomic_DNA"/>
</dbReference>
<feature type="region of interest" description="Disordered" evidence="1">
    <location>
        <begin position="1"/>
        <end position="20"/>
    </location>
</feature>
<feature type="compositionally biased region" description="Polar residues" evidence="1">
    <location>
        <begin position="11"/>
        <end position="20"/>
    </location>
</feature>
<protein>
    <submittedName>
        <fullName evidence="2">Uncharacterized protein</fullName>
    </submittedName>
</protein>
<proteinExistence type="predicted"/>